<dbReference type="Gene3D" id="2.60.120.10">
    <property type="entry name" value="Jelly Rolls"/>
    <property type="match status" value="1"/>
</dbReference>
<dbReference type="InterPro" id="IPR019780">
    <property type="entry name" value="Germin_Mn-BS"/>
</dbReference>
<dbReference type="Pfam" id="PF07883">
    <property type="entry name" value="Cupin_2"/>
    <property type="match status" value="1"/>
</dbReference>
<feature type="domain" description="Cupin type-2" evidence="2">
    <location>
        <begin position="37"/>
        <end position="93"/>
    </location>
</feature>
<proteinExistence type="predicted"/>
<dbReference type="Proteomes" id="UP001642720">
    <property type="component" value="Unassembled WGS sequence"/>
</dbReference>
<dbReference type="PANTHER" id="PTHR36114">
    <property type="entry name" value="16.7 KDA PROTEIN IN WHIE LOCUS"/>
    <property type="match status" value="1"/>
</dbReference>
<gene>
    <name evidence="3" type="ORF">CCMA1212_001431</name>
</gene>
<organism evidence="3 4">
    <name type="scientific">Trichoderma ghanense</name>
    <dbReference type="NCBI Taxonomy" id="65468"/>
    <lineage>
        <taxon>Eukaryota</taxon>
        <taxon>Fungi</taxon>
        <taxon>Dikarya</taxon>
        <taxon>Ascomycota</taxon>
        <taxon>Pezizomycotina</taxon>
        <taxon>Sordariomycetes</taxon>
        <taxon>Hypocreomycetidae</taxon>
        <taxon>Hypocreales</taxon>
        <taxon>Hypocreaceae</taxon>
        <taxon>Trichoderma</taxon>
    </lineage>
</organism>
<dbReference type="PROSITE" id="PS00725">
    <property type="entry name" value="GERMIN"/>
    <property type="match status" value="1"/>
</dbReference>
<dbReference type="EMBL" id="PPTA01000002">
    <property type="protein sequence ID" value="TFB05664.1"/>
    <property type="molecule type" value="Genomic_DNA"/>
</dbReference>
<sequence>MPTSESIPKLLDSFTEKWSPRLVAAINDHHVKVAKLDGEFIWHAHPNSDELFYLLSGKLTVELEGRDDVVMQVGDMFVIPKGLRHRPVAEGASVMLIEHESTVNTGDETDSERTRQVKDVRGQY</sequence>
<dbReference type="PANTHER" id="PTHR36114:SF1">
    <property type="entry name" value="16.7 KDA PROTEIN IN WHIE LOCUS"/>
    <property type="match status" value="1"/>
</dbReference>
<dbReference type="InterPro" id="IPR052044">
    <property type="entry name" value="PKS_Associated_Protein"/>
</dbReference>
<evidence type="ECO:0000313" key="4">
    <source>
        <dbReference type="Proteomes" id="UP001642720"/>
    </source>
</evidence>
<comment type="caution">
    <text evidence="3">The sequence shown here is derived from an EMBL/GenBank/DDBJ whole genome shotgun (WGS) entry which is preliminary data.</text>
</comment>
<dbReference type="RefSeq" id="XP_073561865.1">
    <property type="nucleotide sequence ID" value="XM_073698855.1"/>
</dbReference>
<protein>
    <recommendedName>
        <fullName evidence="2">Cupin type-2 domain-containing protein</fullName>
    </recommendedName>
</protein>
<evidence type="ECO:0000256" key="1">
    <source>
        <dbReference type="SAM" id="MobiDB-lite"/>
    </source>
</evidence>
<dbReference type="InterPro" id="IPR014710">
    <property type="entry name" value="RmlC-like_jellyroll"/>
</dbReference>
<dbReference type="GeneID" id="300573305"/>
<dbReference type="InterPro" id="IPR011051">
    <property type="entry name" value="RmlC_Cupin_sf"/>
</dbReference>
<dbReference type="CDD" id="cd02226">
    <property type="entry name" value="cupin_YdbB-like"/>
    <property type="match status" value="1"/>
</dbReference>
<evidence type="ECO:0000259" key="2">
    <source>
        <dbReference type="Pfam" id="PF07883"/>
    </source>
</evidence>
<keyword evidence="4" id="KW-1185">Reference proteome</keyword>
<feature type="region of interest" description="Disordered" evidence="1">
    <location>
        <begin position="101"/>
        <end position="124"/>
    </location>
</feature>
<dbReference type="InterPro" id="IPR013096">
    <property type="entry name" value="Cupin_2"/>
</dbReference>
<evidence type="ECO:0000313" key="3">
    <source>
        <dbReference type="EMBL" id="TFB05664.1"/>
    </source>
</evidence>
<name>A0ABY2HBH5_9HYPO</name>
<feature type="compositionally biased region" description="Basic and acidic residues" evidence="1">
    <location>
        <begin position="111"/>
        <end position="124"/>
    </location>
</feature>
<reference evidence="3 4" key="1">
    <citation type="submission" date="2018-01" db="EMBL/GenBank/DDBJ databases">
        <title>Genome characterization of the sugarcane-associated fungus Trichoderma ghanense CCMA-1212 and their application in lignocelulose bioconversion.</title>
        <authorList>
            <person name="Steindorff A.S."/>
            <person name="Mendes T.D."/>
            <person name="Vilela E.S.D."/>
            <person name="Rodrigues D.S."/>
            <person name="Formighieri E.F."/>
            <person name="Melo I.S."/>
            <person name="Favaro L.C.L."/>
        </authorList>
    </citation>
    <scope>NUCLEOTIDE SEQUENCE [LARGE SCALE GENOMIC DNA]</scope>
    <source>
        <strain evidence="3 4">CCMA-1212</strain>
    </source>
</reference>
<accession>A0ABY2HBH5</accession>
<dbReference type="SUPFAM" id="SSF51182">
    <property type="entry name" value="RmlC-like cupins"/>
    <property type="match status" value="1"/>
</dbReference>